<dbReference type="Gene3D" id="1.10.3830.10">
    <property type="entry name" value="Diacylglycerol kinase (DAGK) domain"/>
    <property type="match status" value="1"/>
</dbReference>
<organism evidence="6 7">
    <name type="scientific">Candidatus Sungiibacteriota bacterium</name>
    <dbReference type="NCBI Taxonomy" id="2750080"/>
    <lineage>
        <taxon>Bacteria</taxon>
        <taxon>Candidatus Sungiibacteriota</taxon>
    </lineage>
</organism>
<dbReference type="EMBL" id="JACQCR010000035">
    <property type="protein sequence ID" value="MBI3631013.1"/>
    <property type="molecule type" value="Genomic_DNA"/>
</dbReference>
<dbReference type="GO" id="GO:0016301">
    <property type="term" value="F:kinase activity"/>
    <property type="evidence" value="ECO:0007669"/>
    <property type="project" value="UniProtKB-KW"/>
</dbReference>
<evidence type="ECO:0000313" key="6">
    <source>
        <dbReference type="EMBL" id="MBI3631013.1"/>
    </source>
</evidence>
<feature type="binding site" evidence="4">
    <location>
        <position position="4"/>
    </location>
    <ligand>
        <name>a divalent metal cation</name>
        <dbReference type="ChEBI" id="CHEBI:60240"/>
    </ligand>
</feature>
<evidence type="ECO:0000313" key="7">
    <source>
        <dbReference type="Proteomes" id="UP000753196"/>
    </source>
</evidence>
<feature type="active site" description="Proton acceptor" evidence="1">
    <location>
        <position position="45"/>
    </location>
</feature>
<keyword evidence="3" id="KW-0067">ATP-binding</keyword>
<keyword evidence="5" id="KW-0812">Transmembrane</keyword>
<proteinExistence type="predicted"/>
<feature type="transmembrane region" description="Helical" evidence="5">
    <location>
        <begin position="32"/>
        <end position="51"/>
    </location>
</feature>
<comment type="cofactor">
    <cofactor evidence="4">
        <name>Mg(2+)</name>
        <dbReference type="ChEBI" id="CHEBI:18420"/>
    </cofactor>
    <text evidence="4">Mn(2+), Zn(2+), Cd(2+) and Co(2+) support activity to lesser extents.</text>
</comment>
<reference evidence="6" key="1">
    <citation type="submission" date="2020-07" db="EMBL/GenBank/DDBJ databases">
        <title>Huge and variable diversity of episymbiotic CPR bacteria and DPANN archaea in groundwater ecosystems.</title>
        <authorList>
            <person name="He C.Y."/>
            <person name="Keren R."/>
            <person name="Whittaker M."/>
            <person name="Farag I.F."/>
            <person name="Doudna J."/>
            <person name="Cate J.H.D."/>
            <person name="Banfield J.F."/>
        </authorList>
    </citation>
    <scope>NUCLEOTIDE SEQUENCE</scope>
    <source>
        <strain evidence="6">NC_groundwater_973_Pr1_S-0.2um_54_13</strain>
    </source>
</reference>
<keyword evidence="4" id="KW-0479">Metal-binding</keyword>
<feature type="binding site" evidence="3">
    <location>
        <begin position="70"/>
        <end position="71"/>
    </location>
    <ligand>
        <name>ATP</name>
        <dbReference type="ChEBI" id="CHEBI:30616"/>
    </ligand>
</feature>
<dbReference type="CDD" id="cd14265">
    <property type="entry name" value="UDPK_IM_like"/>
    <property type="match status" value="1"/>
</dbReference>
<evidence type="ECO:0000256" key="4">
    <source>
        <dbReference type="PIRSR" id="PIRSR600829-4"/>
    </source>
</evidence>
<keyword evidence="5" id="KW-1133">Transmembrane helix</keyword>
<feature type="transmembrane region" description="Helical" evidence="5">
    <location>
        <begin position="7"/>
        <end position="26"/>
    </location>
</feature>
<name>A0A932QYU0_9BACT</name>
<feature type="binding site" evidence="2">
    <location>
        <position position="74"/>
    </location>
    <ligand>
        <name>substrate</name>
    </ligand>
</feature>
<evidence type="ECO:0000256" key="3">
    <source>
        <dbReference type="PIRSR" id="PIRSR600829-3"/>
    </source>
</evidence>
<feature type="transmembrane region" description="Helical" evidence="5">
    <location>
        <begin position="72"/>
        <end position="93"/>
    </location>
</feature>
<dbReference type="GO" id="GO:0016020">
    <property type="term" value="C:membrane"/>
    <property type="evidence" value="ECO:0007669"/>
    <property type="project" value="InterPro"/>
</dbReference>
<dbReference type="GO" id="GO:0046872">
    <property type="term" value="F:metal ion binding"/>
    <property type="evidence" value="ECO:0007669"/>
    <property type="project" value="UniProtKB-KW"/>
</dbReference>
<keyword evidence="6" id="KW-0808">Transferase</keyword>
<dbReference type="InterPro" id="IPR033717">
    <property type="entry name" value="UDPK"/>
</dbReference>
<dbReference type="GO" id="GO:0005524">
    <property type="term" value="F:ATP binding"/>
    <property type="evidence" value="ECO:0007669"/>
    <property type="project" value="UniProtKB-KW"/>
</dbReference>
<protein>
    <submittedName>
        <fullName evidence="6">Diacylglycerol kinase family protein</fullName>
    </submittedName>
</protein>
<keyword evidence="6" id="KW-0418">Kinase</keyword>
<evidence type="ECO:0000256" key="1">
    <source>
        <dbReference type="PIRSR" id="PIRSR600829-1"/>
    </source>
</evidence>
<evidence type="ECO:0000256" key="5">
    <source>
        <dbReference type="SAM" id="Phobius"/>
    </source>
</evidence>
<dbReference type="PANTHER" id="PTHR34299:SF1">
    <property type="entry name" value="DIACYLGLYCEROL KINASE"/>
    <property type="match status" value="1"/>
</dbReference>
<accession>A0A932QYU0</accession>
<dbReference type="Pfam" id="PF01219">
    <property type="entry name" value="DAGK_prokar"/>
    <property type="match status" value="1"/>
</dbReference>
<keyword evidence="3" id="KW-0547">Nucleotide-binding</keyword>
<dbReference type="GO" id="GO:0008654">
    <property type="term" value="P:phospholipid biosynthetic process"/>
    <property type="evidence" value="ECO:0007669"/>
    <property type="project" value="InterPro"/>
</dbReference>
<dbReference type="Proteomes" id="UP000753196">
    <property type="component" value="Unassembled WGS sequence"/>
</dbReference>
<evidence type="ECO:0000256" key="2">
    <source>
        <dbReference type="PIRSR" id="PIRSR600829-2"/>
    </source>
</evidence>
<feature type="binding site" evidence="3">
    <location>
        <position position="52"/>
    </location>
    <ligand>
        <name>ATP</name>
        <dbReference type="ChEBI" id="CHEBI:30616"/>
    </ligand>
</feature>
<gene>
    <name evidence="6" type="ORF">HY221_01630</name>
</gene>
<comment type="caution">
    <text evidence="6">The sequence shown here is derived from an EMBL/GenBank/DDBJ whole genome shotgun (WGS) entry which is preliminary data.</text>
</comment>
<feature type="binding site" evidence="3">
    <location>
        <position position="4"/>
    </location>
    <ligand>
        <name>ATP</name>
        <dbReference type="ChEBI" id="CHEBI:30616"/>
    </ligand>
</feature>
<dbReference type="InterPro" id="IPR000829">
    <property type="entry name" value="DAGK"/>
</dbReference>
<dbReference type="PANTHER" id="PTHR34299">
    <property type="entry name" value="DIACYLGLYCEROL KINASE"/>
    <property type="match status" value="1"/>
</dbReference>
<keyword evidence="4" id="KW-0460">Magnesium</keyword>
<dbReference type="AlphaFoldDB" id="A0A932QYU0"/>
<feature type="binding site" evidence="4">
    <location>
        <position position="52"/>
    </location>
    <ligand>
        <name>a divalent metal cation</name>
        <dbReference type="ChEBI" id="CHEBI:60240"/>
    </ligand>
</feature>
<keyword evidence="5" id="KW-0472">Membrane</keyword>
<feature type="binding site" evidence="2">
    <location>
        <position position="45"/>
    </location>
    <ligand>
        <name>substrate</name>
    </ligand>
</feature>
<sequence length="97" mass="10642">MRHETSFKYMVGAALAVVAGMLFLDTSRQENVALLTMIFAVLALELMNTAIERFLDFLNPEHDERVKAIKDTLSAIVLVVASGAAVIGAIIFLPHLR</sequence>